<organism evidence="3 4">
    <name type="scientific">Glonium stellatum</name>
    <dbReference type="NCBI Taxonomy" id="574774"/>
    <lineage>
        <taxon>Eukaryota</taxon>
        <taxon>Fungi</taxon>
        <taxon>Dikarya</taxon>
        <taxon>Ascomycota</taxon>
        <taxon>Pezizomycotina</taxon>
        <taxon>Dothideomycetes</taxon>
        <taxon>Pleosporomycetidae</taxon>
        <taxon>Gloniales</taxon>
        <taxon>Gloniaceae</taxon>
        <taxon>Glonium</taxon>
    </lineage>
</organism>
<feature type="compositionally biased region" description="Polar residues" evidence="1">
    <location>
        <begin position="18"/>
        <end position="28"/>
    </location>
</feature>
<feature type="transmembrane region" description="Helical" evidence="2">
    <location>
        <begin position="103"/>
        <end position="130"/>
    </location>
</feature>
<evidence type="ECO:0000256" key="2">
    <source>
        <dbReference type="SAM" id="Phobius"/>
    </source>
</evidence>
<dbReference type="EMBL" id="KV748654">
    <property type="protein sequence ID" value="OCL13923.1"/>
    <property type="molecule type" value="Genomic_DNA"/>
</dbReference>
<gene>
    <name evidence="3" type="ORF">AOQ84DRAFT_76925</name>
</gene>
<protein>
    <recommendedName>
        <fullName evidence="5">Transmembrane protein</fullName>
    </recommendedName>
</protein>
<keyword evidence="4" id="KW-1185">Reference proteome</keyword>
<evidence type="ECO:0008006" key="5">
    <source>
        <dbReference type="Google" id="ProtNLM"/>
    </source>
</evidence>
<dbReference type="OrthoDB" id="3344043at2759"/>
<sequence>MDSHFERDFAHAGPPSPLQSLNSHQYPSKSELKSNRAPSAHTTSELITPHDPNGPSWGRILTHGVVVIASLIALITVFLYLVFSRAVKDVTGDNLSSDVYVVNVSATVLLLPATLSAIVAICSISSVVFLSSCLHARNLVSKPEAQRLAILSGRDAGLLVELLTGRISACWSGIKYSIIHAGRSARPQIIFASLLISVLVLKSLLIFTSDVWLHATTRTVGVQGPTAGSQPADFWGRALDPECTQNSSSQTQSTFQMSLGATQCPVQLGTFTDDAESEAYQTARNASFLNRVILSGNTALLTDAGVPPGSSYSASTMGMTTSCTLIGQNCQMSADELIFNCSKQNFAGTFTRPFGLATVNDSSAPPNSIPFLVAVNINGTQGEFERYSSSPSVVVSRRNSVLLTVFECSSEVFELKFAQANGNVQIKSSTPADLAASQLILSPMLPGMMEGYSGFGLDLLAEAMATTSNATTLLQQISDSFAIAFSQITMASATASTTPILIDGDLTSYLLTTVPKAAVWLLVIADGLYALLALGLTIGALICCSNPAVRDVQAQLTIRSLTAKAFQQEHRLTTVRDYQDPYT</sequence>
<accession>A0A8E2JY94</accession>
<dbReference type="AlphaFoldDB" id="A0A8E2JY94"/>
<feature type="transmembrane region" description="Helical" evidence="2">
    <location>
        <begin position="517"/>
        <end position="543"/>
    </location>
</feature>
<keyword evidence="2" id="KW-0472">Membrane</keyword>
<feature type="transmembrane region" description="Helical" evidence="2">
    <location>
        <begin position="189"/>
        <end position="213"/>
    </location>
</feature>
<evidence type="ECO:0000313" key="4">
    <source>
        <dbReference type="Proteomes" id="UP000250140"/>
    </source>
</evidence>
<name>A0A8E2JY94_9PEZI</name>
<feature type="transmembrane region" description="Helical" evidence="2">
    <location>
        <begin position="60"/>
        <end position="83"/>
    </location>
</feature>
<dbReference type="Proteomes" id="UP000250140">
    <property type="component" value="Unassembled WGS sequence"/>
</dbReference>
<feature type="compositionally biased region" description="Basic and acidic residues" evidence="1">
    <location>
        <begin position="1"/>
        <end position="10"/>
    </location>
</feature>
<feature type="compositionally biased region" description="Polar residues" evidence="1">
    <location>
        <begin position="36"/>
        <end position="46"/>
    </location>
</feature>
<proteinExistence type="predicted"/>
<keyword evidence="2" id="KW-1133">Transmembrane helix</keyword>
<keyword evidence="2" id="KW-0812">Transmembrane</keyword>
<evidence type="ECO:0000313" key="3">
    <source>
        <dbReference type="EMBL" id="OCL13923.1"/>
    </source>
</evidence>
<evidence type="ECO:0000256" key="1">
    <source>
        <dbReference type="SAM" id="MobiDB-lite"/>
    </source>
</evidence>
<reference evidence="3 4" key="1">
    <citation type="journal article" date="2016" name="Nat. Commun.">
        <title>Ectomycorrhizal ecology is imprinted in the genome of the dominant symbiotic fungus Cenococcum geophilum.</title>
        <authorList>
            <consortium name="DOE Joint Genome Institute"/>
            <person name="Peter M."/>
            <person name="Kohler A."/>
            <person name="Ohm R.A."/>
            <person name="Kuo A."/>
            <person name="Krutzmann J."/>
            <person name="Morin E."/>
            <person name="Arend M."/>
            <person name="Barry K.W."/>
            <person name="Binder M."/>
            <person name="Choi C."/>
            <person name="Clum A."/>
            <person name="Copeland A."/>
            <person name="Grisel N."/>
            <person name="Haridas S."/>
            <person name="Kipfer T."/>
            <person name="LaButti K."/>
            <person name="Lindquist E."/>
            <person name="Lipzen A."/>
            <person name="Maire R."/>
            <person name="Meier B."/>
            <person name="Mihaltcheva S."/>
            <person name="Molinier V."/>
            <person name="Murat C."/>
            <person name="Poggeler S."/>
            <person name="Quandt C.A."/>
            <person name="Sperisen C."/>
            <person name="Tritt A."/>
            <person name="Tisserant E."/>
            <person name="Crous P.W."/>
            <person name="Henrissat B."/>
            <person name="Nehls U."/>
            <person name="Egli S."/>
            <person name="Spatafora J.W."/>
            <person name="Grigoriev I.V."/>
            <person name="Martin F.M."/>
        </authorList>
    </citation>
    <scope>NUCLEOTIDE SEQUENCE [LARGE SCALE GENOMIC DNA]</scope>
    <source>
        <strain evidence="3 4">CBS 207.34</strain>
    </source>
</reference>
<feature type="region of interest" description="Disordered" evidence="1">
    <location>
        <begin position="1"/>
        <end position="51"/>
    </location>
</feature>